<dbReference type="EMBL" id="CP017479">
    <property type="protein sequence ID" value="AOW10199.1"/>
    <property type="molecule type" value="Genomic_DNA"/>
</dbReference>
<dbReference type="InterPro" id="IPR013783">
    <property type="entry name" value="Ig-like_fold"/>
</dbReference>
<feature type="site" description="Transition state stabilizer" evidence="6">
    <location>
        <position position="465"/>
    </location>
</feature>
<dbReference type="PANTHER" id="PTHR47786:SF2">
    <property type="entry name" value="GLYCOSYL HYDROLASE FAMILY 13 CATALYTIC DOMAIN-CONTAINING PROTEIN"/>
    <property type="match status" value="1"/>
</dbReference>
<keyword evidence="9" id="KW-1185">Reference proteome</keyword>
<dbReference type="GO" id="GO:0030979">
    <property type="term" value="P:alpha-glucan biosynthetic process"/>
    <property type="evidence" value="ECO:0007669"/>
    <property type="project" value="UniProtKB-UniRule"/>
</dbReference>
<comment type="subunit">
    <text evidence="1 6">Homodimer.</text>
</comment>
<dbReference type="Gene3D" id="3.20.20.80">
    <property type="entry name" value="Glycosidases"/>
    <property type="match status" value="1"/>
</dbReference>
<dbReference type="SMART" id="SM00642">
    <property type="entry name" value="Aamy"/>
    <property type="match status" value="1"/>
</dbReference>
<feature type="binding site" evidence="6">
    <location>
        <position position="341"/>
    </location>
    <ligand>
        <name>alpha-maltose 1-phosphate</name>
        <dbReference type="ChEBI" id="CHEBI:63576"/>
    </ligand>
</feature>
<dbReference type="RefSeq" id="WP_035638749.1">
    <property type="nucleotide sequence ID" value="NZ_CP017479.1"/>
</dbReference>
<dbReference type="HAMAP" id="MF_02124">
    <property type="entry name" value="GlgE"/>
    <property type="match status" value="1"/>
</dbReference>
<dbReference type="SUPFAM" id="SSF51445">
    <property type="entry name" value="(Trans)glycosidases"/>
    <property type="match status" value="1"/>
</dbReference>
<evidence type="ECO:0000256" key="2">
    <source>
        <dbReference type="ARBA" id="ARBA00022676"/>
    </source>
</evidence>
<dbReference type="GO" id="GO:0016758">
    <property type="term" value="F:hexosyltransferase activity"/>
    <property type="evidence" value="ECO:0007669"/>
    <property type="project" value="UniProtKB-UniRule"/>
</dbReference>
<feature type="domain" description="Glycosyl hydrolase family 13 catalytic" evidence="7">
    <location>
        <begin position="198"/>
        <end position="545"/>
    </location>
</feature>
<sequence>MQNQTRIIIENVLPQLNGGNFAIKRIVGQKVVVTAEVFSDGHDVVESCVKFKHESENEWREVRMTPTHNDEWFAEFQVDKQGKYTYFVEGWVDYALNWQHGTERKINDNQYVKSELLEGAEYVRAILNLVDGADNEYLNQLIYYFTTEHEYDNAVRETKSERLFHIFKKYPIRFLENKSIELEIYVDRKKALFSTWYEFFPRSASAEDGKHGTFKDCERLLSRVADMGFDTLYFPPIHPIGEVNRKGKNNATNAEWGDVGSPWGIGSQYGGHKSTHPELGTIEDFKELVQKAKNLGIEVAMDYALQAAPDHPYVKDFPQWFKWRPDGTVQYAENPPKKYQDIQPIYFETSDWKNLWKELLDVALFWIEECDIQIFRVDNPHTKPFYFWGWLIAEVKKKHPNVLFLAEAFTRPKIMNELAKQGFSQSYTYFTWRNTKKELTEYVEELTQTEQKEFYRPNFWPNTPDINPFALQNGNESIHLQKYFLAATLSSNVGIYGPVFEYMISTPMAQGKEEYLHSEKYQCYKWDWNIQNKLIALIKKINILRKEHSSLQQTNNIAFCETNNEQIIAYYKFDDEKQDETLMVVSLDAHHTGRAMVKLPIEKIGTQNIQITDLITGNTYAWDNEWNYVELSPELPFHLFKIHK</sequence>
<gene>
    <name evidence="6" type="primary">glgE</name>
    <name evidence="8" type="ORF">EM308_12155</name>
</gene>
<feature type="active site" description="Proton donor" evidence="6">
    <location>
        <position position="407"/>
    </location>
</feature>
<dbReference type="GO" id="GO:0004553">
    <property type="term" value="F:hydrolase activity, hydrolyzing O-glycosyl compounds"/>
    <property type="evidence" value="ECO:0007669"/>
    <property type="project" value="InterPro"/>
</dbReference>
<dbReference type="CDD" id="cd11344">
    <property type="entry name" value="AmyAc_GlgE_like"/>
    <property type="match status" value="1"/>
</dbReference>
<feature type="binding site" evidence="6">
    <location>
        <begin position="520"/>
        <end position="521"/>
    </location>
    <ligand>
        <name>alpha-maltose 1-phosphate</name>
        <dbReference type="ChEBI" id="CHEBI:63576"/>
    </ligand>
</feature>
<dbReference type="InterPro" id="IPR026585">
    <property type="entry name" value="GlgE"/>
</dbReference>
<dbReference type="KEGG" id="fgl:EM308_12155"/>
<dbReference type="Proteomes" id="UP000175968">
    <property type="component" value="Chromosome"/>
</dbReference>
<evidence type="ECO:0000256" key="5">
    <source>
        <dbReference type="ARBA" id="ARBA00048735"/>
    </source>
</evidence>
<comment type="function">
    <text evidence="6">Maltosyltransferase that uses maltose 1-phosphate (M1P) as the sugar donor to elongate linear or branched alpha-(1-&gt;4)-glucans. Is involved in a branched alpha-glucan biosynthetic pathway from trehalose, together with TreS, Mak and GlgB.</text>
</comment>
<keyword evidence="4 6" id="KW-0119">Carbohydrate metabolism</keyword>
<feature type="binding site" evidence="6">
    <location>
        <position position="379"/>
    </location>
    <ligand>
        <name>alpha-maltose 1-phosphate</name>
        <dbReference type="ChEBI" id="CHEBI:63576"/>
    </ligand>
</feature>
<reference evidence="8 9" key="1">
    <citation type="submission" date="2016-10" db="EMBL/GenBank/DDBJ databases">
        <title>Flavobacterium gilvum sp. nov., isolated from stream water.</title>
        <authorList>
            <person name="Shin S.-K."/>
            <person name="Cho Y.-J."/>
            <person name="Yi H."/>
        </authorList>
    </citation>
    <scope>NUCLEOTIDE SEQUENCE [LARGE SCALE GENOMIC DNA]</scope>
    <source>
        <strain evidence="8 9">EM1308</strain>
    </source>
</reference>
<proteinExistence type="inferred from homology"/>
<dbReference type="Gene3D" id="2.60.40.1180">
    <property type="entry name" value="Golgi alpha-mannosidase II"/>
    <property type="match status" value="1"/>
</dbReference>
<dbReference type="InterPro" id="IPR021828">
    <property type="entry name" value="GlgE_dom_N/S"/>
</dbReference>
<evidence type="ECO:0000313" key="9">
    <source>
        <dbReference type="Proteomes" id="UP000175968"/>
    </source>
</evidence>
<dbReference type="InterPro" id="IPR013780">
    <property type="entry name" value="Glyco_hydro_b"/>
</dbReference>
<comment type="catalytic activity">
    <reaction evidence="5 6">
        <text>alpha-maltose 1-phosphate + [(1-&gt;4)-alpha-D-glucosyl](n) = [(1-&gt;4)-alpha-D-glucosyl](n+2) + phosphate</text>
        <dbReference type="Rhea" id="RHEA:42692"/>
        <dbReference type="Rhea" id="RHEA-COMP:9584"/>
        <dbReference type="Rhea" id="RHEA-COMP:10183"/>
        <dbReference type="ChEBI" id="CHEBI:15444"/>
        <dbReference type="ChEBI" id="CHEBI:43474"/>
        <dbReference type="ChEBI" id="CHEBI:63576"/>
        <dbReference type="EC" id="2.4.99.16"/>
    </reaction>
</comment>
<keyword evidence="3 6" id="KW-0808">Transferase</keyword>
<evidence type="ECO:0000256" key="6">
    <source>
        <dbReference type="HAMAP-Rule" id="MF_02124"/>
    </source>
</evidence>
<dbReference type="Pfam" id="PF21702">
    <property type="entry name" value="GLGE_C"/>
    <property type="match status" value="1"/>
</dbReference>
<feature type="active site" description="Nucleophile" evidence="6">
    <location>
        <position position="378"/>
    </location>
</feature>
<evidence type="ECO:0000256" key="4">
    <source>
        <dbReference type="ARBA" id="ARBA00023277"/>
    </source>
</evidence>
<feature type="binding site" evidence="6">
    <location>
        <position position="246"/>
    </location>
    <ligand>
        <name>alpha-maltose 1-phosphate</name>
        <dbReference type="ChEBI" id="CHEBI:63576"/>
    </ligand>
</feature>
<dbReference type="EC" id="2.4.99.16" evidence="6"/>
<keyword evidence="2 6" id="KW-0328">Glycosyltransferase</keyword>
<organism evidence="8 9">
    <name type="scientific">Flavobacterium gilvum</name>
    <dbReference type="NCBI Taxonomy" id="1492737"/>
    <lineage>
        <taxon>Bacteria</taxon>
        <taxon>Pseudomonadati</taxon>
        <taxon>Bacteroidota</taxon>
        <taxon>Flavobacteriia</taxon>
        <taxon>Flavobacteriales</taxon>
        <taxon>Flavobacteriaceae</taxon>
        <taxon>Flavobacterium</taxon>
    </lineage>
</organism>
<name>A0AAC9N6X2_9FLAO</name>
<dbReference type="InterPro" id="IPR006047">
    <property type="entry name" value="GH13_cat_dom"/>
</dbReference>
<comment type="similarity">
    <text evidence="6">Belongs to the glycosyl hydrolase 13 family. GlgE subfamily.</text>
</comment>
<dbReference type="InterPro" id="IPR049171">
    <property type="entry name" value="GLGE_C"/>
</dbReference>
<dbReference type="AlphaFoldDB" id="A0AAC9N6X2"/>
<protein>
    <recommendedName>
        <fullName evidence="6">Alpha-1,4-glucan:maltose-1-phosphate maltosyltransferase</fullName>
        <shortName evidence="6">GMPMT</shortName>
        <ecNumber evidence="6">2.4.99.16</ecNumber>
    </recommendedName>
    <alternativeName>
        <fullName evidence="6">(1-&gt;4)-alpha-D-glucan:maltose-1-phosphate alpha-D-maltosyltransferase</fullName>
    </alternativeName>
</protein>
<dbReference type="Gene3D" id="2.60.40.10">
    <property type="entry name" value="Immunoglobulins"/>
    <property type="match status" value="1"/>
</dbReference>
<evidence type="ECO:0000256" key="1">
    <source>
        <dbReference type="ARBA" id="ARBA00011738"/>
    </source>
</evidence>
<dbReference type="Gene3D" id="1.20.58.80">
    <property type="entry name" value="Phosphotransferase system, lactose/cellobiose-type IIA subunit"/>
    <property type="match status" value="1"/>
</dbReference>
<dbReference type="Pfam" id="PF11896">
    <property type="entry name" value="GlgE_dom_N_S"/>
    <property type="match status" value="1"/>
</dbReference>
<accession>A0AAC9N6X2</accession>
<evidence type="ECO:0000259" key="7">
    <source>
        <dbReference type="SMART" id="SM00642"/>
    </source>
</evidence>
<feature type="binding site" evidence="6">
    <location>
        <position position="306"/>
    </location>
    <ligand>
        <name>alpha-maltose 1-phosphate</name>
        <dbReference type="ChEBI" id="CHEBI:63576"/>
    </ligand>
</feature>
<evidence type="ECO:0000256" key="3">
    <source>
        <dbReference type="ARBA" id="ARBA00022679"/>
    </source>
</evidence>
<evidence type="ECO:0000313" key="8">
    <source>
        <dbReference type="EMBL" id="AOW10199.1"/>
    </source>
</evidence>
<dbReference type="PANTHER" id="PTHR47786">
    <property type="entry name" value="ALPHA-1,4-GLUCAN:MALTOSE-1-PHOSPHATE MALTOSYLTRANSFERASE"/>
    <property type="match status" value="1"/>
</dbReference>
<dbReference type="InterPro" id="IPR017853">
    <property type="entry name" value="GH"/>
</dbReference>